<keyword evidence="7" id="KW-1185">Reference proteome</keyword>
<sequence length="524" mass="58561">MSDPYLLLAECEREQLHRLQAIQPWGCLLGGQPGSPIIRFASANLAEWTGWAPESVLGRSIAELLPGLMPCDESSPLAETAESWTQGGADKRFYADLLTGPRGTLDALMSCSGETWLIEFEACLSADQRIAAYRPVPHRLYRMPYTDDDWAGHCQYLADEIRAALGFERVMIYRFREDGCGEVITESLESGLPPYLGLRYPASDIPQIARKLYQLNSHRQIPDIHAASVPILSLEAGEVADLSLSDLRAVSPVHLEYLNNMGVTASISFSILIKDELWGLVACHHSQPRYLPLPVRLRCADIAQVFALAVVGYQSTRRLLDLSESDQEIMTLLSALRFVDAQNGSDLLVFHDIGQAQLNEPALGQALLSLVRATGAALIDDSMIVTFGQTPDAADIRALIDWIKAEAKEPIFATDRLPQLFPDALAFAQQASGMLAIRVYHEHGDRWFVWWRPEQPQTVCWAGDPRKSTLFDEQRQVLSPRSSFERWIETSARQSEPWSDADLLRAKKFRRLVLHDVNAKILGR</sequence>
<dbReference type="GO" id="GO:0006355">
    <property type="term" value="P:regulation of DNA-templated transcription"/>
    <property type="evidence" value="ECO:0007669"/>
    <property type="project" value="InterPro"/>
</dbReference>
<dbReference type="GO" id="GO:0009881">
    <property type="term" value="F:photoreceptor activity"/>
    <property type="evidence" value="ECO:0007669"/>
    <property type="project" value="UniProtKB-KW"/>
</dbReference>
<evidence type="ECO:0000256" key="2">
    <source>
        <dbReference type="ARBA" id="ARBA00022606"/>
    </source>
</evidence>
<organism evidence="6 7">
    <name type="scientific">Caldichromatium japonicum</name>
    <dbReference type="NCBI Taxonomy" id="2699430"/>
    <lineage>
        <taxon>Bacteria</taxon>
        <taxon>Pseudomonadati</taxon>
        <taxon>Pseudomonadota</taxon>
        <taxon>Gammaproteobacteria</taxon>
        <taxon>Chromatiales</taxon>
        <taxon>Chromatiaceae</taxon>
        <taxon>Caldichromatium</taxon>
    </lineage>
</organism>
<feature type="domain" description="Phytochrome chromophore attachment site" evidence="5">
    <location>
        <begin position="154"/>
        <end position="304"/>
    </location>
</feature>
<evidence type="ECO:0000313" key="7">
    <source>
        <dbReference type="Proteomes" id="UP000502699"/>
    </source>
</evidence>
<name>A0A6G7VDI2_9GAMM</name>
<dbReference type="Pfam" id="PF00360">
    <property type="entry name" value="PHY"/>
    <property type="match status" value="1"/>
</dbReference>
<dbReference type="EMBL" id="CP048029">
    <property type="protein sequence ID" value="QIK37945.1"/>
    <property type="molecule type" value="Genomic_DNA"/>
</dbReference>
<dbReference type="SMART" id="SM00065">
    <property type="entry name" value="GAF"/>
    <property type="match status" value="1"/>
</dbReference>
<dbReference type="Gene3D" id="3.30.450.270">
    <property type="match status" value="1"/>
</dbReference>
<dbReference type="AlphaFoldDB" id="A0A6G7VDI2"/>
<dbReference type="PRINTS" id="PR01033">
    <property type="entry name" value="PHYTOCHROME"/>
</dbReference>
<protein>
    <submittedName>
        <fullName evidence="6">GAF domain-containing protein</fullName>
    </submittedName>
</protein>
<dbReference type="InterPro" id="IPR013515">
    <property type="entry name" value="Phytochrome_cen-reg"/>
</dbReference>
<dbReference type="InterPro" id="IPR013654">
    <property type="entry name" value="PAS_2"/>
</dbReference>
<dbReference type="PROSITE" id="PS50046">
    <property type="entry name" value="PHYTOCHROME_2"/>
    <property type="match status" value="1"/>
</dbReference>
<evidence type="ECO:0000256" key="1">
    <source>
        <dbReference type="ARBA" id="ARBA00022543"/>
    </source>
</evidence>
<evidence type="ECO:0000256" key="3">
    <source>
        <dbReference type="ARBA" id="ARBA00022991"/>
    </source>
</evidence>
<dbReference type="Gene3D" id="3.30.450.40">
    <property type="match status" value="1"/>
</dbReference>
<keyword evidence="2" id="KW-0716">Sensory transduction</keyword>
<keyword evidence="4" id="KW-0675">Receptor</keyword>
<proteinExistence type="predicted"/>
<evidence type="ECO:0000313" key="6">
    <source>
        <dbReference type="EMBL" id="QIK37945.1"/>
    </source>
</evidence>
<dbReference type="Pfam" id="PF01590">
    <property type="entry name" value="GAF"/>
    <property type="match status" value="1"/>
</dbReference>
<keyword evidence="1" id="KW-0600">Photoreceptor protein</keyword>
<dbReference type="Pfam" id="PF08446">
    <property type="entry name" value="PAS_2"/>
    <property type="match status" value="1"/>
</dbReference>
<dbReference type="InterPro" id="IPR035965">
    <property type="entry name" value="PAS-like_dom_sf"/>
</dbReference>
<evidence type="ECO:0000256" key="4">
    <source>
        <dbReference type="ARBA" id="ARBA00023170"/>
    </source>
</evidence>
<keyword evidence="3" id="KW-0157">Chromophore</keyword>
<dbReference type="InterPro" id="IPR043150">
    <property type="entry name" value="Phytochrome_PHY_sf"/>
</dbReference>
<dbReference type="RefSeq" id="WP_166270708.1">
    <property type="nucleotide sequence ID" value="NZ_CP048029.1"/>
</dbReference>
<dbReference type="InterPro" id="IPR016132">
    <property type="entry name" value="Phyto_chromo_attachment"/>
</dbReference>
<gene>
    <name evidence="6" type="ORF">GWK36_08080</name>
</gene>
<dbReference type="GO" id="GO:0009584">
    <property type="term" value="P:detection of visible light"/>
    <property type="evidence" value="ECO:0007669"/>
    <property type="project" value="InterPro"/>
</dbReference>
<dbReference type="InterPro" id="IPR029016">
    <property type="entry name" value="GAF-like_dom_sf"/>
</dbReference>
<evidence type="ECO:0000259" key="5">
    <source>
        <dbReference type="PROSITE" id="PS50046"/>
    </source>
</evidence>
<dbReference type="Proteomes" id="UP000502699">
    <property type="component" value="Chromosome"/>
</dbReference>
<dbReference type="InterPro" id="IPR001294">
    <property type="entry name" value="Phytochrome"/>
</dbReference>
<dbReference type="KEGG" id="cjap:GWK36_08080"/>
<accession>A0A6G7VDI2</accession>
<reference evidence="7" key="1">
    <citation type="submission" date="2020-01" db="EMBL/GenBank/DDBJ databases">
        <title>Caldichromatium gen. nov., sp. nov., a thermophilic purple sulfur bacterium member of the family Chromatiaceae isolated from Nakabusa hot spring, Japan.</title>
        <authorList>
            <person name="Saini M.K."/>
            <person name="Hanada S."/>
            <person name="Tank M."/>
        </authorList>
    </citation>
    <scope>NUCLEOTIDE SEQUENCE [LARGE SCALE GENOMIC DNA]</scope>
    <source>
        <strain evidence="7">No.7</strain>
    </source>
</reference>
<dbReference type="SUPFAM" id="SSF55785">
    <property type="entry name" value="PYP-like sensor domain (PAS domain)"/>
    <property type="match status" value="1"/>
</dbReference>
<dbReference type="InterPro" id="IPR003018">
    <property type="entry name" value="GAF"/>
</dbReference>
<dbReference type="Gene3D" id="3.30.450.20">
    <property type="entry name" value="PAS domain"/>
    <property type="match status" value="1"/>
</dbReference>
<dbReference type="SUPFAM" id="SSF55781">
    <property type="entry name" value="GAF domain-like"/>
    <property type="match status" value="2"/>
</dbReference>